<dbReference type="eggNOG" id="ENOG502QRMW">
    <property type="taxonomic scope" value="Eukaryota"/>
</dbReference>
<dbReference type="EMBL" id="JH431265">
    <property type="status" value="NOT_ANNOTATED_CDS"/>
    <property type="molecule type" value="Genomic_DNA"/>
</dbReference>
<protein>
    <submittedName>
        <fullName evidence="2">Uncharacterized protein</fullName>
    </submittedName>
</protein>
<organism evidence="2 3">
    <name type="scientific">Strigamia maritima</name>
    <name type="common">European centipede</name>
    <name type="synonym">Geophilus maritimus</name>
    <dbReference type="NCBI Taxonomy" id="126957"/>
    <lineage>
        <taxon>Eukaryota</taxon>
        <taxon>Metazoa</taxon>
        <taxon>Ecdysozoa</taxon>
        <taxon>Arthropoda</taxon>
        <taxon>Myriapoda</taxon>
        <taxon>Chilopoda</taxon>
        <taxon>Pleurostigmophora</taxon>
        <taxon>Geophilomorpha</taxon>
        <taxon>Linotaeniidae</taxon>
        <taxon>Strigamia</taxon>
    </lineage>
</organism>
<reference evidence="3" key="1">
    <citation type="submission" date="2011-05" db="EMBL/GenBank/DDBJ databases">
        <authorList>
            <person name="Richards S.R."/>
            <person name="Qu J."/>
            <person name="Jiang H."/>
            <person name="Jhangiani S.N."/>
            <person name="Agravi P."/>
            <person name="Goodspeed R."/>
            <person name="Gross S."/>
            <person name="Mandapat C."/>
            <person name="Jackson L."/>
            <person name="Mathew T."/>
            <person name="Pu L."/>
            <person name="Thornton R."/>
            <person name="Saada N."/>
            <person name="Wilczek-Boney K.B."/>
            <person name="Lee S."/>
            <person name="Kovar C."/>
            <person name="Wu Y."/>
            <person name="Scherer S.E."/>
            <person name="Worley K.C."/>
            <person name="Muzny D.M."/>
            <person name="Gibbs R."/>
        </authorList>
    </citation>
    <scope>NUCLEOTIDE SEQUENCE</scope>
    <source>
        <strain evidence="3">Brora</strain>
    </source>
</reference>
<dbReference type="AlphaFoldDB" id="T1IPW4"/>
<dbReference type="InterPro" id="IPR029060">
    <property type="entry name" value="PIN-like_dom_sf"/>
</dbReference>
<dbReference type="PhylomeDB" id="T1IPW4"/>
<dbReference type="STRING" id="126957.T1IPW4"/>
<comment type="similarity">
    <text evidence="1">Belongs to the constitutive coactivator of PPAR-gamma family.</text>
</comment>
<dbReference type="Gene3D" id="3.40.50.1010">
    <property type="entry name" value="5'-nuclease"/>
    <property type="match status" value="1"/>
</dbReference>
<evidence type="ECO:0000313" key="2">
    <source>
        <dbReference type="EnsemblMetazoa" id="SMAR003070-PA"/>
    </source>
</evidence>
<accession>T1IPW4</accession>
<keyword evidence="3" id="KW-1185">Reference proteome</keyword>
<dbReference type="PANTHER" id="PTHR15976:SF17">
    <property type="entry name" value="CONSTITUTIVE COACTIVATOR OF PEROXISOME PROLIFERATOR-ACTIVATED RECEPTOR GAMMA"/>
    <property type="match status" value="1"/>
</dbReference>
<dbReference type="OMA" id="YNIMCSG"/>
<sequence>MGIRGLQSYMEYHVPNGCKTVEISKLVEEYKSKNRSNRAIIVVDAMSCIRKLYTDLCWVLNGQWKELLERLEHFINKFKSLGIELVFFFDGATIEAKRHTWAKRRLQNLEDVKTIFSRYLRYGRQPPDDLFQLPAGMAMMIRFALKITFNCNVITSIKECDEEVINFAHQNKCLAILGQDSDYIVCNAAPYLSINSLDLVSMTTILYDRKAFADHIGLKLHQLPLMACLRGNDVVREELLENFHARICPRRNAASLYHLLPCLVSFIQNHPSPTNLHNARLIAKDVFGSPDKANFLMEALASYEVVNAQVVGFSGDRVTKLIRERHVKTENMPHVYSVWNFGELDSSAALEDFEIDNRLAPSALLYRPIRQRVYYVYKKSAIKNFETVKEWCVYPGHKLPAPDLVQCLPFELLSVKTKTVKEKFLFDKLNICRHAVCMRPYESMVKSHLSIDIDIDFSSYQIPPGVLLMYMSIGVGPRNFFELFCLRPALWWLPQRQLFAFLKLRYGSGMRSMKEGGNEQTHQLDSLVGKRTLAVECILKRFIWNCYREFMIGRGRRHQAADGVILFAINYNVPFLTSRVSLTFGDMCVLSVSTN</sequence>
<reference evidence="2" key="2">
    <citation type="submission" date="2015-02" db="UniProtKB">
        <authorList>
            <consortium name="EnsemblMetazoa"/>
        </authorList>
    </citation>
    <scope>IDENTIFICATION</scope>
</reference>
<evidence type="ECO:0000313" key="3">
    <source>
        <dbReference type="Proteomes" id="UP000014500"/>
    </source>
</evidence>
<dbReference type="EnsemblMetazoa" id="SMAR003070-RA">
    <property type="protein sequence ID" value="SMAR003070-PA"/>
    <property type="gene ID" value="SMAR003070"/>
</dbReference>
<proteinExistence type="inferred from homology"/>
<evidence type="ECO:0000256" key="1">
    <source>
        <dbReference type="ARBA" id="ARBA00009495"/>
    </source>
</evidence>
<dbReference type="PANTHER" id="PTHR15976">
    <property type="entry name" value="CONSTITUTIVE COACTIVATOR OF PEROXISOME PROLIFERATOR-ACTIVATED RECEPTOR GAMMA"/>
    <property type="match status" value="1"/>
</dbReference>
<dbReference type="InterPro" id="IPR026784">
    <property type="entry name" value="Coact_PPARg"/>
</dbReference>
<name>T1IPW4_STRMM</name>
<dbReference type="GO" id="GO:0005634">
    <property type="term" value="C:nucleus"/>
    <property type="evidence" value="ECO:0007669"/>
    <property type="project" value="TreeGrafter"/>
</dbReference>
<dbReference type="Proteomes" id="UP000014500">
    <property type="component" value="Unassembled WGS sequence"/>
</dbReference>
<dbReference type="HOGENOM" id="CLU_458796_0_0_1"/>
<dbReference type="SUPFAM" id="SSF88723">
    <property type="entry name" value="PIN domain-like"/>
    <property type="match status" value="1"/>
</dbReference>